<dbReference type="Proteomes" id="UP000055024">
    <property type="component" value="Unassembled WGS sequence"/>
</dbReference>
<name>A0A0V1GVI0_9BILA</name>
<organism evidence="1 2">
    <name type="scientific">Trichinella zimbabwensis</name>
    <dbReference type="NCBI Taxonomy" id="268475"/>
    <lineage>
        <taxon>Eukaryota</taxon>
        <taxon>Metazoa</taxon>
        <taxon>Ecdysozoa</taxon>
        <taxon>Nematoda</taxon>
        <taxon>Enoplea</taxon>
        <taxon>Dorylaimia</taxon>
        <taxon>Trichinellida</taxon>
        <taxon>Trichinellidae</taxon>
        <taxon>Trichinella</taxon>
    </lineage>
</organism>
<protein>
    <submittedName>
        <fullName evidence="1">Uncharacterized protein</fullName>
    </submittedName>
</protein>
<dbReference type="EMBL" id="JYDP01000237">
    <property type="protein sequence ID" value="KRZ02235.1"/>
    <property type="molecule type" value="Genomic_DNA"/>
</dbReference>
<evidence type="ECO:0000313" key="2">
    <source>
        <dbReference type="Proteomes" id="UP000055024"/>
    </source>
</evidence>
<accession>A0A0V1GVI0</accession>
<gene>
    <name evidence="1" type="ORF">T11_4324</name>
</gene>
<evidence type="ECO:0000313" key="1">
    <source>
        <dbReference type="EMBL" id="KRZ02235.1"/>
    </source>
</evidence>
<sequence>MMCPYSTDYATWLDTTMKQQFALHTQNTCRTNFLGGKEGGVRDGASEPLDYANLTLPSFAFEPHW</sequence>
<keyword evidence="2" id="KW-1185">Reference proteome</keyword>
<dbReference type="AlphaFoldDB" id="A0A0V1GVI0"/>
<proteinExistence type="predicted"/>
<reference evidence="1 2" key="1">
    <citation type="submission" date="2015-01" db="EMBL/GenBank/DDBJ databases">
        <title>Evolution of Trichinella species and genotypes.</title>
        <authorList>
            <person name="Korhonen P.K."/>
            <person name="Edoardo P."/>
            <person name="Giuseppe L.R."/>
            <person name="Gasser R.B."/>
        </authorList>
    </citation>
    <scope>NUCLEOTIDE SEQUENCE [LARGE SCALE GENOMIC DNA]</scope>
    <source>
        <strain evidence="1">ISS1029</strain>
    </source>
</reference>
<comment type="caution">
    <text evidence="1">The sequence shown here is derived from an EMBL/GenBank/DDBJ whole genome shotgun (WGS) entry which is preliminary data.</text>
</comment>